<keyword evidence="4" id="KW-1185">Reference proteome</keyword>
<evidence type="ECO:0000313" key="3">
    <source>
        <dbReference type="EMBL" id="GAA3928536.1"/>
    </source>
</evidence>
<evidence type="ECO:0000256" key="1">
    <source>
        <dbReference type="SAM" id="MobiDB-lite"/>
    </source>
</evidence>
<gene>
    <name evidence="3" type="ORF">GCM10022406_12640</name>
</gene>
<feature type="chain" id="PRO_5045589201" description="Lipoprotein" evidence="2">
    <location>
        <begin position="24"/>
        <end position="113"/>
    </location>
</feature>
<dbReference type="RefSeq" id="WP_345111631.1">
    <property type="nucleotide sequence ID" value="NZ_BAABDH010000020.1"/>
</dbReference>
<feature type="compositionally biased region" description="Basic and acidic residues" evidence="1">
    <location>
        <begin position="97"/>
        <end position="113"/>
    </location>
</feature>
<dbReference type="PROSITE" id="PS51257">
    <property type="entry name" value="PROKAR_LIPOPROTEIN"/>
    <property type="match status" value="1"/>
</dbReference>
<accession>A0ABP7MRN4</accession>
<evidence type="ECO:0008006" key="5">
    <source>
        <dbReference type="Google" id="ProtNLM"/>
    </source>
</evidence>
<dbReference type="EMBL" id="BAABDH010000020">
    <property type="protein sequence ID" value="GAA3928536.1"/>
    <property type="molecule type" value="Genomic_DNA"/>
</dbReference>
<proteinExistence type="predicted"/>
<name>A0ABP7MRN4_9BACT</name>
<reference evidence="4" key="1">
    <citation type="journal article" date="2019" name="Int. J. Syst. Evol. Microbiol.">
        <title>The Global Catalogue of Microorganisms (GCM) 10K type strain sequencing project: providing services to taxonomists for standard genome sequencing and annotation.</title>
        <authorList>
            <consortium name="The Broad Institute Genomics Platform"/>
            <consortium name="The Broad Institute Genome Sequencing Center for Infectious Disease"/>
            <person name="Wu L."/>
            <person name="Ma J."/>
        </authorList>
    </citation>
    <scope>NUCLEOTIDE SEQUENCE [LARGE SCALE GENOMIC DNA]</scope>
    <source>
        <strain evidence="4">JCM 17214</strain>
    </source>
</reference>
<evidence type="ECO:0000256" key="2">
    <source>
        <dbReference type="SAM" id="SignalP"/>
    </source>
</evidence>
<feature type="region of interest" description="Disordered" evidence="1">
    <location>
        <begin position="24"/>
        <end position="113"/>
    </location>
</feature>
<keyword evidence="2" id="KW-0732">Signal</keyword>
<organism evidence="3 4">
    <name type="scientific">Hymenobacter algoricola</name>
    <dbReference type="NCBI Taxonomy" id="486267"/>
    <lineage>
        <taxon>Bacteria</taxon>
        <taxon>Pseudomonadati</taxon>
        <taxon>Bacteroidota</taxon>
        <taxon>Cytophagia</taxon>
        <taxon>Cytophagales</taxon>
        <taxon>Hymenobacteraceae</taxon>
        <taxon>Hymenobacter</taxon>
    </lineage>
</organism>
<evidence type="ECO:0000313" key="4">
    <source>
        <dbReference type="Proteomes" id="UP001499909"/>
    </source>
</evidence>
<comment type="caution">
    <text evidence="3">The sequence shown here is derived from an EMBL/GenBank/DDBJ whole genome shotgun (WGS) entry which is preliminary data.</text>
</comment>
<dbReference type="Proteomes" id="UP001499909">
    <property type="component" value="Unassembled WGS sequence"/>
</dbReference>
<feature type="signal peptide" evidence="2">
    <location>
        <begin position="1"/>
        <end position="23"/>
    </location>
</feature>
<sequence>MKTSHILPGLLLTSALLSACTTAQESAGEVDRAPVPTTIRSDADRQAAYNSGAGYGGSVPDATPGRVNLGEQASGTNSRKRVETLNTNDPNNTTPETRMRRLDDAPMDTLRRP</sequence>
<feature type="compositionally biased region" description="Low complexity" evidence="1">
    <location>
        <begin position="84"/>
        <end position="96"/>
    </location>
</feature>
<protein>
    <recommendedName>
        <fullName evidence="5">Lipoprotein</fullName>
    </recommendedName>
</protein>